<comment type="subcellular location">
    <subcellularLocation>
        <location evidence="1">Membrane</location>
        <topology evidence="1">Multi-pass membrane protein</topology>
    </subcellularLocation>
</comment>
<evidence type="ECO:0000256" key="2">
    <source>
        <dbReference type="ARBA" id="ARBA00009773"/>
    </source>
</evidence>
<reference evidence="7 8" key="1">
    <citation type="submission" date="2015-01" db="EMBL/GenBank/DDBJ databases">
        <title>Comparative genomics of the lactic acid bacteria isolated from the honey bee gut.</title>
        <authorList>
            <person name="Ellegaard K.M."/>
            <person name="Tamarit D."/>
            <person name="Javelind E."/>
            <person name="Olofsson T."/>
            <person name="Andersson S.G."/>
            <person name="Vasquez A."/>
        </authorList>
    </citation>
    <scope>NUCLEOTIDE SEQUENCE [LARGE SCALE GENOMIC DNA]</scope>
    <source>
        <strain evidence="7 8">Bin4</strain>
    </source>
</reference>
<evidence type="ECO:0000256" key="3">
    <source>
        <dbReference type="ARBA" id="ARBA00022692"/>
    </source>
</evidence>
<feature type="transmembrane region" description="Helical" evidence="6">
    <location>
        <begin position="298"/>
        <end position="328"/>
    </location>
</feature>
<feature type="transmembrane region" description="Helical" evidence="6">
    <location>
        <begin position="35"/>
        <end position="53"/>
    </location>
</feature>
<evidence type="ECO:0000256" key="4">
    <source>
        <dbReference type="ARBA" id="ARBA00022989"/>
    </source>
</evidence>
<feature type="transmembrane region" description="Helical" evidence="6">
    <location>
        <begin position="268"/>
        <end position="286"/>
    </location>
</feature>
<dbReference type="Pfam" id="PF01594">
    <property type="entry name" value="AI-2E_transport"/>
    <property type="match status" value="1"/>
</dbReference>
<feature type="transmembrane region" description="Helical" evidence="6">
    <location>
        <begin position="232"/>
        <end position="256"/>
    </location>
</feature>
<feature type="transmembrane region" description="Helical" evidence="6">
    <location>
        <begin position="201"/>
        <end position="226"/>
    </location>
</feature>
<dbReference type="EMBL" id="JXJQ01000010">
    <property type="protein sequence ID" value="KJY60748.1"/>
    <property type="molecule type" value="Genomic_DNA"/>
</dbReference>
<dbReference type="PANTHER" id="PTHR21716">
    <property type="entry name" value="TRANSMEMBRANE PROTEIN"/>
    <property type="match status" value="1"/>
</dbReference>
<dbReference type="RefSeq" id="WP_046317554.1">
    <property type="nucleotide sequence ID" value="NZ_JBHSZT010000005.1"/>
</dbReference>
<feature type="transmembrane region" description="Helical" evidence="6">
    <location>
        <begin position="12"/>
        <end position="29"/>
    </location>
</feature>
<keyword evidence="5 6" id="KW-0472">Membrane</keyword>
<dbReference type="AlphaFoldDB" id="A0A0F4LQZ6"/>
<accession>A0A0F4LQZ6</accession>
<evidence type="ECO:0000313" key="7">
    <source>
        <dbReference type="EMBL" id="KJY60748.1"/>
    </source>
</evidence>
<dbReference type="InterPro" id="IPR002549">
    <property type="entry name" value="AI-2E-like"/>
</dbReference>
<keyword evidence="8" id="KW-1185">Reference proteome</keyword>
<evidence type="ECO:0000313" key="8">
    <source>
        <dbReference type="Proteomes" id="UP000033558"/>
    </source>
</evidence>
<dbReference type="Proteomes" id="UP000033558">
    <property type="component" value="Unassembled WGS sequence"/>
</dbReference>
<gene>
    <name evidence="7" type="ORF">JG30_14370</name>
</gene>
<name>A0A0F4LQZ6_9LACO</name>
<keyword evidence="3 6" id="KW-0812">Transmembrane</keyword>
<dbReference type="OrthoDB" id="9772136at2"/>
<protein>
    <submittedName>
        <fullName evidence="7">Permease</fullName>
    </submittedName>
</protein>
<feature type="transmembrane region" description="Helical" evidence="6">
    <location>
        <begin position="65"/>
        <end position="86"/>
    </location>
</feature>
<dbReference type="HOGENOM" id="CLU_053149_0_0_9"/>
<feature type="transmembrane region" description="Helical" evidence="6">
    <location>
        <begin position="141"/>
        <end position="162"/>
    </location>
</feature>
<evidence type="ECO:0000256" key="6">
    <source>
        <dbReference type="SAM" id="Phobius"/>
    </source>
</evidence>
<dbReference type="PANTHER" id="PTHR21716:SF62">
    <property type="entry name" value="TRANSPORT PROTEIN YDBI-RELATED"/>
    <property type="match status" value="1"/>
</dbReference>
<evidence type="ECO:0000256" key="5">
    <source>
        <dbReference type="ARBA" id="ARBA00023136"/>
    </source>
</evidence>
<comment type="similarity">
    <text evidence="2">Belongs to the autoinducer-2 exporter (AI-2E) (TC 2.A.86) family.</text>
</comment>
<evidence type="ECO:0000256" key="1">
    <source>
        <dbReference type="ARBA" id="ARBA00004141"/>
    </source>
</evidence>
<sequence length="338" mass="38816">MKLYRAFINNLPLRRVVVLAFCIFVIWWLRNVMSTVLLTFIFTFLSINLIRFIQRHVKYRITPFWIITPLYLVIVVFLYLFITHYIPGIIDSSLHLVQKVVHFYNSRQIDHDPLINFLIEASQNMKIDAQIKTGISQVFKYLTSVGAVGATILISFLLSYFYSFEVDRMNAFGRLFEDSKLNWLFQDIHYFAQKFVNTFGVVLEAQVIIAIVNTLLTAVTLVFLKMPSVPSLAIMVFILSLIPVAGVIISLIPLSIIAYSVNGFQTMVYIWIAILLIHALETYVLNPKLMSSRTHLPIFVTFVILLLAEHLLGGWGLIVGIPIFTFFLDVLGVREIKN</sequence>
<organism evidence="7 8">
    <name type="scientific">Bombilactobacillus mellifer</name>
    <dbReference type="NCBI Taxonomy" id="1218492"/>
    <lineage>
        <taxon>Bacteria</taxon>
        <taxon>Bacillati</taxon>
        <taxon>Bacillota</taxon>
        <taxon>Bacilli</taxon>
        <taxon>Lactobacillales</taxon>
        <taxon>Lactobacillaceae</taxon>
        <taxon>Bombilactobacillus</taxon>
    </lineage>
</organism>
<proteinExistence type="inferred from homology"/>
<dbReference type="PATRIC" id="fig|1218492.5.peg.1490"/>
<keyword evidence="4 6" id="KW-1133">Transmembrane helix</keyword>
<comment type="caution">
    <text evidence="7">The sequence shown here is derived from an EMBL/GenBank/DDBJ whole genome shotgun (WGS) entry which is preliminary data.</text>
</comment>
<dbReference type="GO" id="GO:0016020">
    <property type="term" value="C:membrane"/>
    <property type="evidence" value="ECO:0007669"/>
    <property type="project" value="UniProtKB-SubCell"/>
</dbReference>
<dbReference type="GO" id="GO:0055085">
    <property type="term" value="P:transmembrane transport"/>
    <property type="evidence" value="ECO:0007669"/>
    <property type="project" value="TreeGrafter"/>
</dbReference>
<dbReference type="STRING" id="1218492.JG30_14370"/>